<dbReference type="Proteomes" id="UP001055879">
    <property type="component" value="Linkage Group LG16"/>
</dbReference>
<gene>
    <name evidence="1" type="ORF">L6452_40679</name>
</gene>
<accession>A0ACB8XNS0</accession>
<proteinExistence type="predicted"/>
<organism evidence="1 2">
    <name type="scientific">Arctium lappa</name>
    <name type="common">Greater burdock</name>
    <name type="synonym">Lappa major</name>
    <dbReference type="NCBI Taxonomy" id="4217"/>
    <lineage>
        <taxon>Eukaryota</taxon>
        <taxon>Viridiplantae</taxon>
        <taxon>Streptophyta</taxon>
        <taxon>Embryophyta</taxon>
        <taxon>Tracheophyta</taxon>
        <taxon>Spermatophyta</taxon>
        <taxon>Magnoliopsida</taxon>
        <taxon>eudicotyledons</taxon>
        <taxon>Gunneridae</taxon>
        <taxon>Pentapetalae</taxon>
        <taxon>asterids</taxon>
        <taxon>campanulids</taxon>
        <taxon>Asterales</taxon>
        <taxon>Asteraceae</taxon>
        <taxon>Carduoideae</taxon>
        <taxon>Cardueae</taxon>
        <taxon>Arctiinae</taxon>
        <taxon>Arctium</taxon>
    </lineage>
</organism>
<reference evidence="2" key="1">
    <citation type="journal article" date="2022" name="Mol. Ecol. Resour.">
        <title>The genomes of chicory, endive, great burdock and yacon provide insights into Asteraceae palaeo-polyploidization history and plant inulin production.</title>
        <authorList>
            <person name="Fan W."/>
            <person name="Wang S."/>
            <person name="Wang H."/>
            <person name="Wang A."/>
            <person name="Jiang F."/>
            <person name="Liu H."/>
            <person name="Zhao H."/>
            <person name="Xu D."/>
            <person name="Zhang Y."/>
        </authorList>
    </citation>
    <scope>NUCLEOTIDE SEQUENCE [LARGE SCALE GENOMIC DNA]</scope>
    <source>
        <strain evidence="2">cv. Niubang</strain>
    </source>
</reference>
<keyword evidence="2" id="KW-1185">Reference proteome</keyword>
<evidence type="ECO:0000313" key="2">
    <source>
        <dbReference type="Proteomes" id="UP001055879"/>
    </source>
</evidence>
<sequence length="69" mass="7762">MGLRGHSISRPRKKPTSQPIFLIELQTPIGNLIKEMVSWLELGRNKRFAICDLVCALQNQLATGEIRSS</sequence>
<dbReference type="EMBL" id="CM042062">
    <property type="protein sequence ID" value="KAI3669444.1"/>
    <property type="molecule type" value="Genomic_DNA"/>
</dbReference>
<evidence type="ECO:0000313" key="1">
    <source>
        <dbReference type="EMBL" id="KAI3669444.1"/>
    </source>
</evidence>
<name>A0ACB8XNS0_ARCLA</name>
<protein>
    <submittedName>
        <fullName evidence="1">Uncharacterized protein</fullName>
    </submittedName>
</protein>
<reference evidence="1 2" key="2">
    <citation type="journal article" date="2022" name="Mol. Ecol. Resour.">
        <title>The genomes of chicory, endive, great burdock and yacon provide insights into Asteraceae paleo-polyploidization history and plant inulin production.</title>
        <authorList>
            <person name="Fan W."/>
            <person name="Wang S."/>
            <person name="Wang H."/>
            <person name="Wang A."/>
            <person name="Jiang F."/>
            <person name="Liu H."/>
            <person name="Zhao H."/>
            <person name="Xu D."/>
            <person name="Zhang Y."/>
        </authorList>
    </citation>
    <scope>NUCLEOTIDE SEQUENCE [LARGE SCALE GENOMIC DNA]</scope>
    <source>
        <strain evidence="2">cv. Niubang</strain>
    </source>
</reference>
<comment type="caution">
    <text evidence="1">The sequence shown here is derived from an EMBL/GenBank/DDBJ whole genome shotgun (WGS) entry which is preliminary data.</text>
</comment>